<dbReference type="AlphaFoldDB" id="E1YHQ0"/>
<evidence type="ECO:0000256" key="1">
    <source>
        <dbReference type="SAM" id="Coils"/>
    </source>
</evidence>
<keyword evidence="1" id="KW-0175">Coiled coil</keyword>
<reference evidence="3" key="1">
    <citation type="journal article" date="2011" name="Environ. Microbiol.">
        <title>Genomic insights into the metabolic potential of the polycyclic aromatic hydrocarbon degrading sulfate-reducing Deltaproteobacterium N47.</title>
        <authorList>
            <person name="Bergmann F."/>
            <person name="Selesi D."/>
            <person name="Weinmaier T."/>
            <person name="Tischler P."/>
            <person name="Rattei T."/>
            <person name="Meckenstock R.U."/>
        </authorList>
    </citation>
    <scope>NUCLEOTIDE SEQUENCE</scope>
</reference>
<protein>
    <submittedName>
        <fullName evidence="3">Uncharacterized protein</fullName>
    </submittedName>
</protein>
<name>E1YHQ0_9BACT</name>
<dbReference type="Pfam" id="PF17253">
    <property type="entry name" value="DUF5320"/>
    <property type="match status" value="1"/>
</dbReference>
<accession>E1YHQ0</accession>
<evidence type="ECO:0000256" key="2">
    <source>
        <dbReference type="SAM" id="MobiDB-lite"/>
    </source>
</evidence>
<evidence type="ECO:0000313" key="3">
    <source>
        <dbReference type="EMBL" id="CBX30169.1"/>
    </source>
</evidence>
<feature type="coiled-coil region" evidence="1">
    <location>
        <begin position="82"/>
        <end position="109"/>
    </location>
</feature>
<organism evidence="3">
    <name type="scientific">uncultured Desulfobacterium sp</name>
    <dbReference type="NCBI Taxonomy" id="201089"/>
    <lineage>
        <taxon>Bacteria</taxon>
        <taxon>Pseudomonadati</taxon>
        <taxon>Thermodesulfobacteriota</taxon>
        <taxon>Desulfobacteria</taxon>
        <taxon>Desulfobacterales</taxon>
        <taxon>Desulfobacteriaceae</taxon>
        <taxon>Desulfobacterium</taxon>
        <taxon>environmental samples</taxon>
    </lineage>
</organism>
<dbReference type="EMBL" id="FR695874">
    <property type="protein sequence ID" value="CBX30169.1"/>
    <property type="molecule type" value="Genomic_DNA"/>
</dbReference>
<gene>
    <name evidence="3" type="ORF">N47_D29780</name>
</gene>
<proteinExistence type="predicted"/>
<sequence length="114" mass="11959">MPGLNGSGPMGMGPMTGGARGLCNTGQRFFGRGGNRSGLGNGFGMGRGRGYRNRNTGFFGREGFAPVETGSYPLSYSKEQEVNFLKNQAADIKSELDAINIRISSLQSEGTASA</sequence>
<feature type="compositionally biased region" description="Gly residues" evidence="2">
    <location>
        <begin position="1"/>
        <end position="20"/>
    </location>
</feature>
<dbReference type="InterPro" id="IPR035205">
    <property type="entry name" value="DUF5320"/>
</dbReference>
<feature type="region of interest" description="Disordered" evidence="2">
    <location>
        <begin position="1"/>
        <end position="26"/>
    </location>
</feature>